<feature type="region of interest" description="Disordered" evidence="2">
    <location>
        <begin position="933"/>
        <end position="964"/>
    </location>
</feature>
<dbReference type="Proteomes" id="UP000039865">
    <property type="component" value="Unassembled WGS sequence"/>
</dbReference>
<dbReference type="InParanoid" id="A0A078B597"/>
<proteinExistence type="predicted"/>
<accession>A0A078B597</accession>
<organism evidence="3 4">
    <name type="scientific">Stylonychia lemnae</name>
    <name type="common">Ciliate</name>
    <dbReference type="NCBI Taxonomy" id="5949"/>
    <lineage>
        <taxon>Eukaryota</taxon>
        <taxon>Sar</taxon>
        <taxon>Alveolata</taxon>
        <taxon>Ciliophora</taxon>
        <taxon>Intramacronucleata</taxon>
        <taxon>Spirotrichea</taxon>
        <taxon>Stichotrichia</taxon>
        <taxon>Sporadotrichida</taxon>
        <taxon>Oxytrichidae</taxon>
        <taxon>Stylonychinae</taxon>
        <taxon>Stylonychia</taxon>
    </lineage>
</organism>
<feature type="region of interest" description="Disordered" evidence="2">
    <location>
        <begin position="378"/>
        <end position="415"/>
    </location>
</feature>
<feature type="compositionally biased region" description="Polar residues" evidence="2">
    <location>
        <begin position="946"/>
        <end position="957"/>
    </location>
</feature>
<feature type="coiled-coil region" evidence="1">
    <location>
        <begin position="550"/>
        <end position="577"/>
    </location>
</feature>
<dbReference type="EMBL" id="CCKQ01017706">
    <property type="protein sequence ID" value="CDW89599.1"/>
    <property type="molecule type" value="Genomic_DNA"/>
</dbReference>
<dbReference type="AlphaFoldDB" id="A0A078B597"/>
<feature type="region of interest" description="Disordered" evidence="2">
    <location>
        <begin position="620"/>
        <end position="640"/>
    </location>
</feature>
<evidence type="ECO:0000256" key="2">
    <source>
        <dbReference type="SAM" id="MobiDB-lite"/>
    </source>
</evidence>
<evidence type="ECO:0000256" key="1">
    <source>
        <dbReference type="SAM" id="Coils"/>
    </source>
</evidence>
<feature type="compositionally biased region" description="Basic and acidic residues" evidence="2">
    <location>
        <begin position="211"/>
        <end position="233"/>
    </location>
</feature>
<feature type="region of interest" description="Disordered" evidence="2">
    <location>
        <begin position="732"/>
        <end position="751"/>
    </location>
</feature>
<reference evidence="3 4" key="1">
    <citation type="submission" date="2014-06" db="EMBL/GenBank/DDBJ databases">
        <authorList>
            <person name="Swart Estienne"/>
        </authorList>
    </citation>
    <scope>NUCLEOTIDE SEQUENCE [LARGE SCALE GENOMIC DNA]</scope>
    <source>
        <strain evidence="3 4">130c</strain>
    </source>
</reference>
<gene>
    <name evidence="3" type="primary">Contig1573.g1714</name>
    <name evidence="3" type="ORF">STYLEM_18733</name>
</gene>
<feature type="compositionally biased region" description="Basic and acidic residues" evidence="2">
    <location>
        <begin position="378"/>
        <end position="408"/>
    </location>
</feature>
<feature type="region of interest" description="Disordered" evidence="2">
    <location>
        <begin position="202"/>
        <end position="233"/>
    </location>
</feature>
<feature type="compositionally biased region" description="Basic and acidic residues" evidence="2">
    <location>
        <begin position="933"/>
        <end position="945"/>
    </location>
</feature>
<keyword evidence="1" id="KW-0175">Coiled coil</keyword>
<name>A0A078B597_STYLE</name>
<evidence type="ECO:0000313" key="3">
    <source>
        <dbReference type="EMBL" id="CDW89599.1"/>
    </source>
</evidence>
<feature type="region of interest" description="Disordered" evidence="2">
    <location>
        <begin position="853"/>
        <end position="920"/>
    </location>
</feature>
<sequence length="964" mass="114010">MMTDNRVREQIKDGVHIKKNLMSFLYKFDQKLMKLQQELAEIHIRDENINQVQLQFQEIQENWNQIFQVKDLRSQLDQDNDYLKAIEKAIQVLQDDPLVNYEVLLHEQLKEFYLLQPEQASLSDNYFFLEKKQNTQQFDQLDSDKKLIQNKNEITRNDNRGNFTSNQKHEISFGGEINRLGEKQMQQHQESQERKYVSIRDRVQTQNPFRIRSESQDGEILPDKTEKQTSQDRQLKMTIPKSILKSSQELKENMNVPKHVNFDSNDSEADTFRDPNLQSQQFTDRSNLSDITQFNAQTQKILKKFLKGDWEIDHTGEDYLVDKILLEFPVFSLNEDYIRALINIVFSKIDQAQNMINQKNDQIQNYIKGKQIYESRRLKDETKRQRDDSLKILKGKTNDRSLERDTSQTKKSVAFKQTDKEKIDNWIQKQHKKQQLQQQTLILSSVLQQVIDQNLQGVFNQLLLHQSNLVQKQQEIEQSVAHKIRGKIFYRWFDAYYNNIESTYQIYYKTLKRKIFRYLILNKRQYLLKHSKALKLQQENLKFKGFLGFLQNLNLRRKEKEKRRQEIQKELEANQIQKPNLNLNLNAVFENVKPQKLVEILPIIDRDIANAYQKELSPKNMQVGSYPSTVQRDENSSPNHEQIIGQNDKNIQINQFNHNQSQSTLPIWYQTGQSNNTLLRGTNHSMSFQQPNNQSNNYSPVRVRQYDDSNTQASFNWRLTNNTQTRTINPFTQILSDEPDKENDNTNLNQDLRNYYPENQELQKQQQQPPRQPNELNNVFSFQNTLNIQNQKDYNTINQIKFQDQRLKQPRAISPYFDRQVQFFLGKGQPIQSHKTQNFLNHSSNRSLIPQQSTLKSNQSFHSKNTSNQKQKQTPKLNQLNSYNKYNQVRSPQNRQNSSSIQKGGHSITSPASSNQSQIQSFKSAVVRMTYKNNEKSVTRSDSEQRNPSYAKNTVSFISKHIDQ</sequence>
<evidence type="ECO:0000313" key="4">
    <source>
        <dbReference type="Proteomes" id="UP000039865"/>
    </source>
</evidence>
<keyword evidence="4" id="KW-1185">Reference proteome</keyword>
<protein>
    <submittedName>
        <fullName evidence="3">Uncharacterized protein</fullName>
    </submittedName>
</protein>